<evidence type="ECO:0000256" key="10">
    <source>
        <dbReference type="ARBA" id="ARBA00022842"/>
    </source>
</evidence>
<evidence type="ECO:0000256" key="1">
    <source>
        <dbReference type="ARBA" id="ARBA00001946"/>
    </source>
</evidence>
<feature type="domain" description="Protein kinase" evidence="13">
    <location>
        <begin position="91"/>
        <end position="295"/>
    </location>
</feature>
<dbReference type="Pfam" id="PF01163">
    <property type="entry name" value="RIO1"/>
    <property type="match status" value="1"/>
</dbReference>
<dbReference type="PANTHER" id="PTHR45852:SF1">
    <property type="entry name" value="SERINE_THREONINE-PROTEIN KINASE RIO2"/>
    <property type="match status" value="1"/>
</dbReference>
<dbReference type="AlphaFoldDB" id="A0A2R7Y5S9"/>
<dbReference type="PROSITE" id="PS50011">
    <property type="entry name" value="PROTEIN_KINASE_DOM"/>
    <property type="match status" value="1"/>
</dbReference>
<dbReference type="EMBL" id="NBVN01000003">
    <property type="protein sequence ID" value="PUA32833.1"/>
    <property type="molecule type" value="Genomic_DNA"/>
</dbReference>
<dbReference type="InterPro" id="IPR036390">
    <property type="entry name" value="WH_DNA-bd_sf"/>
</dbReference>
<evidence type="ECO:0000256" key="9">
    <source>
        <dbReference type="ARBA" id="ARBA00022840"/>
    </source>
</evidence>
<keyword evidence="7" id="KW-0547">Nucleotide-binding</keyword>
<dbReference type="GO" id="GO:0004674">
    <property type="term" value="F:protein serine/threonine kinase activity"/>
    <property type="evidence" value="ECO:0007669"/>
    <property type="project" value="UniProtKB-KW"/>
</dbReference>
<dbReference type="Gene3D" id="1.10.10.10">
    <property type="entry name" value="Winged helix-like DNA-binding domain superfamily/Winged helix DNA-binding domain"/>
    <property type="match status" value="1"/>
</dbReference>
<dbReference type="SUPFAM" id="SSF46785">
    <property type="entry name" value="Winged helix' DNA-binding domain"/>
    <property type="match status" value="1"/>
</dbReference>
<protein>
    <recommendedName>
        <fullName evidence="3">non-specific serine/threonine protein kinase</fullName>
        <ecNumber evidence="3">2.7.11.1</ecNumber>
    </recommendedName>
</protein>
<dbReference type="InterPro" id="IPR036388">
    <property type="entry name" value="WH-like_DNA-bd_sf"/>
</dbReference>
<sequence>MELALIYRELSEVEFKVLKALNSLLTRYEYVPLEELEGRVKLPSTHILKALYKLTEFKAVVKHPTMPWFRITYVGLDLTALKKLSEAGVITHLGTRVGVGKESEVYIAKAGNDEIVAVKFYKIGRVSFQKVRRVRHYTIDQTNWMLMSKTAAEREFKILNALNGKTPYVPKAYGMAEHAVVINYIPGVELIRYRDAREPLEILKKILSAVRCAYLCVGVVHGDLSEYNIIVSSTDEVETPYIIDWPQYVYVADPQHEPLLLRDVEYVIKFFKRRYGVYIDVSKALRYVRGLSDEL</sequence>
<dbReference type="EC" id="2.7.11.1" evidence="3"/>
<name>A0A2R7Y5S9_9CREN</name>
<reference evidence="14 15" key="1">
    <citation type="journal article" date="2018" name="Syst. Appl. Microbiol.">
        <title>A new symbiotic nanoarchaeote (Candidatus Nanoclepta minutus) and its host (Zestosphaera tikiterensis gen. nov., sp. nov.) from a New Zealand hot spring.</title>
        <authorList>
            <person name="St John E."/>
            <person name="Liu Y."/>
            <person name="Podar M."/>
            <person name="Stott M.B."/>
            <person name="Meneghin J."/>
            <person name="Chen Z."/>
            <person name="Lagutin K."/>
            <person name="Mitchell K."/>
            <person name="Reysenbach A.L."/>
        </authorList>
    </citation>
    <scope>NUCLEOTIDE SEQUENCE [LARGE SCALE GENOMIC DNA]</scope>
    <source>
        <strain evidence="14">NZ3</strain>
    </source>
</reference>
<evidence type="ECO:0000313" key="14">
    <source>
        <dbReference type="EMBL" id="PUA32833.1"/>
    </source>
</evidence>
<dbReference type="InterPro" id="IPR000687">
    <property type="entry name" value="RIO_kinase"/>
</dbReference>
<dbReference type="Proteomes" id="UP000244093">
    <property type="component" value="Unassembled WGS sequence"/>
</dbReference>
<dbReference type="Gene3D" id="1.10.510.10">
    <property type="entry name" value="Transferase(Phosphotransferase) domain 1"/>
    <property type="match status" value="1"/>
</dbReference>
<evidence type="ECO:0000256" key="5">
    <source>
        <dbReference type="ARBA" id="ARBA00022679"/>
    </source>
</evidence>
<gene>
    <name evidence="14" type="ORF">B7O98_05195</name>
</gene>
<dbReference type="GO" id="GO:0030490">
    <property type="term" value="P:maturation of SSU-rRNA"/>
    <property type="evidence" value="ECO:0007669"/>
    <property type="project" value="TreeGrafter"/>
</dbReference>
<comment type="similarity">
    <text evidence="2">Belongs to the protein kinase superfamily. RIO-type Ser/Thr kinase family.</text>
</comment>
<dbReference type="InterPro" id="IPR018935">
    <property type="entry name" value="RIO_kinase_CS"/>
</dbReference>
<evidence type="ECO:0000256" key="11">
    <source>
        <dbReference type="ARBA" id="ARBA00047899"/>
    </source>
</evidence>
<evidence type="ECO:0000256" key="6">
    <source>
        <dbReference type="ARBA" id="ARBA00022723"/>
    </source>
</evidence>
<keyword evidence="4" id="KW-0723">Serine/threonine-protein kinase</keyword>
<dbReference type="SUPFAM" id="SSF56112">
    <property type="entry name" value="Protein kinase-like (PK-like)"/>
    <property type="match status" value="1"/>
</dbReference>
<comment type="catalytic activity">
    <reaction evidence="11">
        <text>L-threonyl-[protein] + ATP = O-phospho-L-threonyl-[protein] + ADP + H(+)</text>
        <dbReference type="Rhea" id="RHEA:46608"/>
        <dbReference type="Rhea" id="RHEA-COMP:11060"/>
        <dbReference type="Rhea" id="RHEA-COMP:11605"/>
        <dbReference type="ChEBI" id="CHEBI:15378"/>
        <dbReference type="ChEBI" id="CHEBI:30013"/>
        <dbReference type="ChEBI" id="CHEBI:30616"/>
        <dbReference type="ChEBI" id="CHEBI:61977"/>
        <dbReference type="ChEBI" id="CHEBI:456216"/>
        <dbReference type="EC" id="2.7.11.1"/>
    </reaction>
</comment>
<dbReference type="PROSITE" id="PS01245">
    <property type="entry name" value="RIO1"/>
    <property type="match status" value="1"/>
</dbReference>
<dbReference type="PANTHER" id="PTHR45852">
    <property type="entry name" value="SER/THR-PROTEIN KINASE RIO2"/>
    <property type="match status" value="1"/>
</dbReference>
<evidence type="ECO:0000259" key="13">
    <source>
        <dbReference type="PROSITE" id="PS50011"/>
    </source>
</evidence>
<evidence type="ECO:0000256" key="3">
    <source>
        <dbReference type="ARBA" id="ARBA00012513"/>
    </source>
</evidence>
<keyword evidence="5" id="KW-0808">Transferase</keyword>
<evidence type="ECO:0000256" key="12">
    <source>
        <dbReference type="ARBA" id="ARBA00048679"/>
    </source>
</evidence>
<dbReference type="InterPro" id="IPR000719">
    <property type="entry name" value="Prot_kinase_dom"/>
</dbReference>
<comment type="cofactor">
    <cofactor evidence="1">
        <name>Mg(2+)</name>
        <dbReference type="ChEBI" id="CHEBI:18420"/>
    </cofactor>
</comment>
<dbReference type="SMART" id="SM00090">
    <property type="entry name" value="RIO"/>
    <property type="match status" value="1"/>
</dbReference>
<keyword evidence="9" id="KW-0067">ATP-binding</keyword>
<dbReference type="Pfam" id="PF09202">
    <property type="entry name" value="Rio2_N"/>
    <property type="match status" value="1"/>
</dbReference>
<organism evidence="14 15">
    <name type="scientific">Zestosphaera tikiterensis</name>
    <dbReference type="NCBI Taxonomy" id="1973259"/>
    <lineage>
        <taxon>Archaea</taxon>
        <taxon>Thermoproteota</taxon>
        <taxon>Thermoprotei</taxon>
        <taxon>Desulfurococcales</taxon>
        <taxon>Desulfurococcaceae</taxon>
        <taxon>Zestosphaera</taxon>
    </lineage>
</organism>
<evidence type="ECO:0000256" key="7">
    <source>
        <dbReference type="ARBA" id="ARBA00022741"/>
    </source>
</evidence>
<dbReference type="GO" id="GO:0030688">
    <property type="term" value="C:preribosome, small subunit precursor"/>
    <property type="evidence" value="ECO:0007669"/>
    <property type="project" value="TreeGrafter"/>
</dbReference>
<comment type="caution">
    <text evidence="14">The sequence shown here is derived from an EMBL/GenBank/DDBJ whole genome shotgun (WGS) entry which is preliminary data.</text>
</comment>
<dbReference type="InterPro" id="IPR011009">
    <property type="entry name" value="Kinase-like_dom_sf"/>
</dbReference>
<dbReference type="Gene3D" id="3.30.200.20">
    <property type="entry name" value="Phosphorylase Kinase, domain 1"/>
    <property type="match status" value="1"/>
</dbReference>
<evidence type="ECO:0000313" key="15">
    <source>
        <dbReference type="Proteomes" id="UP000244093"/>
    </source>
</evidence>
<evidence type="ECO:0000256" key="8">
    <source>
        <dbReference type="ARBA" id="ARBA00022777"/>
    </source>
</evidence>
<evidence type="ECO:0000256" key="4">
    <source>
        <dbReference type="ARBA" id="ARBA00022527"/>
    </source>
</evidence>
<evidence type="ECO:0000256" key="2">
    <source>
        <dbReference type="ARBA" id="ARBA00009196"/>
    </source>
</evidence>
<dbReference type="GO" id="GO:0005524">
    <property type="term" value="F:ATP binding"/>
    <property type="evidence" value="ECO:0007669"/>
    <property type="project" value="UniProtKB-KW"/>
</dbReference>
<proteinExistence type="inferred from homology"/>
<comment type="catalytic activity">
    <reaction evidence="12">
        <text>L-seryl-[protein] + ATP = O-phospho-L-seryl-[protein] + ADP + H(+)</text>
        <dbReference type="Rhea" id="RHEA:17989"/>
        <dbReference type="Rhea" id="RHEA-COMP:9863"/>
        <dbReference type="Rhea" id="RHEA-COMP:11604"/>
        <dbReference type="ChEBI" id="CHEBI:15378"/>
        <dbReference type="ChEBI" id="CHEBI:29999"/>
        <dbReference type="ChEBI" id="CHEBI:30616"/>
        <dbReference type="ChEBI" id="CHEBI:83421"/>
        <dbReference type="ChEBI" id="CHEBI:456216"/>
        <dbReference type="EC" id="2.7.11.1"/>
    </reaction>
</comment>
<dbReference type="GO" id="GO:0046872">
    <property type="term" value="F:metal ion binding"/>
    <property type="evidence" value="ECO:0007669"/>
    <property type="project" value="UniProtKB-KW"/>
</dbReference>
<dbReference type="GO" id="GO:0005829">
    <property type="term" value="C:cytosol"/>
    <property type="evidence" value="ECO:0007669"/>
    <property type="project" value="TreeGrafter"/>
</dbReference>
<keyword evidence="10" id="KW-0460">Magnesium</keyword>
<keyword evidence="8" id="KW-0418">Kinase</keyword>
<dbReference type="InterPro" id="IPR015285">
    <property type="entry name" value="RIO2_wHTH_N"/>
</dbReference>
<accession>A0A2R7Y5S9</accession>
<keyword evidence="6" id="KW-0479">Metal-binding</keyword>
<dbReference type="InterPro" id="IPR018934">
    <property type="entry name" value="RIO_dom"/>
</dbReference>